<comment type="caution">
    <text evidence="1">The sequence shown here is derived from an EMBL/GenBank/DDBJ whole genome shotgun (WGS) entry which is preliminary data.</text>
</comment>
<name>A0A318HYR2_9BACT</name>
<dbReference type="STRING" id="1122991.GCA_000613445_01347"/>
<evidence type="ECO:0000313" key="1">
    <source>
        <dbReference type="EMBL" id="PXX23599.1"/>
    </source>
</evidence>
<accession>A0A318HYR2</accession>
<dbReference type="Proteomes" id="UP000248314">
    <property type="component" value="Unassembled WGS sequence"/>
</dbReference>
<evidence type="ECO:0000313" key="2">
    <source>
        <dbReference type="Proteomes" id="UP000248314"/>
    </source>
</evidence>
<keyword evidence="2" id="KW-1185">Reference proteome</keyword>
<reference evidence="1 2" key="1">
    <citation type="submission" date="2018-05" db="EMBL/GenBank/DDBJ databases">
        <title>Genomic Encyclopedia of Type Strains, Phase I: the one thousand microbial genomes (KMG-I) project.</title>
        <authorList>
            <person name="Kyrpides N."/>
        </authorList>
    </citation>
    <scope>NUCLEOTIDE SEQUENCE [LARGE SCALE GENOMIC DNA]</scope>
    <source>
        <strain evidence="1 2">DSM 15611</strain>
    </source>
</reference>
<sequence>MARNRSISELSTMNARASAYNEWAHRKFGAGTREYNRANKRSSFIHTQVSKQISAKGNVAG</sequence>
<dbReference type="EMBL" id="QJJX01000005">
    <property type="protein sequence ID" value="PXX23599.1"/>
    <property type="molecule type" value="Genomic_DNA"/>
</dbReference>
<protein>
    <submittedName>
        <fullName evidence="1">Uncharacterized protein</fullName>
    </submittedName>
</protein>
<dbReference type="AlphaFoldDB" id="A0A318HYR2"/>
<organism evidence="1 2">
    <name type="scientific">Hoylesella shahii DSM 15611 = JCM 12083</name>
    <dbReference type="NCBI Taxonomy" id="1122991"/>
    <lineage>
        <taxon>Bacteria</taxon>
        <taxon>Pseudomonadati</taxon>
        <taxon>Bacteroidota</taxon>
        <taxon>Bacteroidia</taxon>
        <taxon>Bacteroidales</taxon>
        <taxon>Prevotellaceae</taxon>
        <taxon>Hoylesella</taxon>
    </lineage>
</organism>
<gene>
    <name evidence="1" type="ORF">EJ73_00588</name>
</gene>
<proteinExistence type="predicted"/>